<dbReference type="Proteomes" id="UP001159364">
    <property type="component" value="Linkage Group LG04"/>
</dbReference>
<evidence type="ECO:0000256" key="1">
    <source>
        <dbReference type="SAM" id="MobiDB-lite"/>
    </source>
</evidence>
<evidence type="ECO:0000313" key="3">
    <source>
        <dbReference type="Proteomes" id="UP001159364"/>
    </source>
</evidence>
<dbReference type="AlphaFoldDB" id="A0AAV8TK79"/>
<feature type="region of interest" description="Disordered" evidence="1">
    <location>
        <begin position="28"/>
        <end position="85"/>
    </location>
</feature>
<name>A0AAV8TK79_9ROSI</name>
<comment type="caution">
    <text evidence="2">The sequence shown here is derived from an EMBL/GenBank/DDBJ whole genome shotgun (WGS) entry which is preliminary data.</text>
</comment>
<organism evidence="2 3">
    <name type="scientific">Erythroxylum novogranatense</name>
    <dbReference type="NCBI Taxonomy" id="1862640"/>
    <lineage>
        <taxon>Eukaryota</taxon>
        <taxon>Viridiplantae</taxon>
        <taxon>Streptophyta</taxon>
        <taxon>Embryophyta</taxon>
        <taxon>Tracheophyta</taxon>
        <taxon>Spermatophyta</taxon>
        <taxon>Magnoliopsida</taxon>
        <taxon>eudicotyledons</taxon>
        <taxon>Gunneridae</taxon>
        <taxon>Pentapetalae</taxon>
        <taxon>rosids</taxon>
        <taxon>fabids</taxon>
        <taxon>Malpighiales</taxon>
        <taxon>Erythroxylaceae</taxon>
        <taxon>Erythroxylum</taxon>
    </lineage>
</organism>
<accession>A0AAV8TK79</accession>
<gene>
    <name evidence="2" type="ORF">K2173_017330</name>
</gene>
<reference evidence="2 3" key="1">
    <citation type="submission" date="2021-09" db="EMBL/GenBank/DDBJ databases">
        <title>Genomic insights and catalytic innovation underlie evolution of tropane alkaloids biosynthesis.</title>
        <authorList>
            <person name="Wang Y.-J."/>
            <person name="Tian T."/>
            <person name="Huang J.-P."/>
            <person name="Huang S.-X."/>
        </authorList>
    </citation>
    <scope>NUCLEOTIDE SEQUENCE [LARGE SCALE GENOMIC DNA]</scope>
    <source>
        <strain evidence="2">KIB-2018</strain>
        <tissue evidence="2">Leaf</tissue>
    </source>
</reference>
<sequence>MVYSMNSEFFGKLGGVSNLQGSGRRVIQSSVVQTEPHAPPSGPSVTEEPTPVSTAQAQALGSVEGPPGSPSVGRDSASGPLQLAPTLIPPNPQLRITIWRLKSSRIRKWYATKLFCLPRFRTIPNLLLSWKGLRVTGLTPGKEERPYSRPLPFYQI</sequence>
<protein>
    <submittedName>
        <fullName evidence="2">Uncharacterized protein</fullName>
    </submittedName>
</protein>
<keyword evidence="3" id="KW-1185">Reference proteome</keyword>
<evidence type="ECO:0000313" key="2">
    <source>
        <dbReference type="EMBL" id="KAJ8767286.1"/>
    </source>
</evidence>
<dbReference type="EMBL" id="JAIWQS010000004">
    <property type="protein sequence ID" value="KAJ8767286.1"/>
    <property type="molecule type" value="Genomic_DNA"/>
</dbReference>
<proteinExistence type="predicted"/>